<dbReference type="EC" id="2.7.9.2" evidence="5 15"/>
<comment type="function">
    <text evidence="2 15">Catalyzes the phosphorylation of pyruvate to phosphoenolpyruvate.</text>
</comment>
<dbReference type="GO" id="GO:0005524">
    <property type="term" value="F:ATP binding"/>
    <property type="evidence" value="ECO:0007669"/>
    <property type="project" value="UniProtKB-KW"/>
</dbReference>
<comment type="caution">
    <text evidence="19">The sequence shown here is derived from an EMBL/GenBank/DDBJ whole genome shotgun (WGS) entry which is preliminary data.</text>
</comment>
<dbReference type="Pfam" id="PF01326">
    <property type="entry name" value="PPDK_N"/>
    <property type="match status" value="1"/>
</dbReference>
<accession>A0A1F5H444</accession>
<dbReference type="InterPro" id="IPR018274">
    <property type="entry name" value="PEP_util_AS"/>
</dbReference>
<evidence type="ECO:0000256" key="4">
    <source>
        <dbReference type="ARBA" id="ARBA00007837"/>
    </source>
</evidence>
<dbReference type="GO" id="GO:0046872">
    <property type="term" value="F:metal ion binding"/>
    <property type="evidence" value="ECO:0007669"/>
    <property type="project" value="UniProtKB-KW"/>
</dbReference>
<keyword evidence="10 15" id="KW-0418">Kinase</keyword>
<evidence type="ECO:0000256" key="6">
    <source>
        <dbReference type="ARBA" id="ARBA00021623"/>
    </source>
</evidence>
<protein>
    <recommendedName>
        <fullName evidence="6 15">Phosphoenolpyruvate synthase</fullName>
        <shortName evidence="15">PEP synthase</shortName>
        <ecNumber evidence="5 15">2.7.9.2</ecNumber>
    </recommendedName>
    <alternativeName>
        <fullName evidence="13 15">Pyruvate, water dikinase</fullName>
    </alternativeName>
</protein>
<dbReference type="Pfam" id="PF02896">
    <property type="entry name" value="PEP-utilizers_C"/>
    <property type="match status" value="1"/>
</dbReference>
<keyword evidence="19" id="KW-0670">Pyruvate</keyword>
<keyword evidence="7 15" id="KW-0808">Transferase</keyword>
<dbReference type="SUPFAM" id="SSF52009">
    <property type="entry name" value="Phosphohistidine domain"/>
    <property type="match status" value="1"/>
</dbReference>
<dbReference type="Pfam" id="PF00391">
    <property type="entry name" value="PEP-utilizers"/>
    <property type="match status" value="1"/>
</dbReference>
<keyword evidence="12 15" id="KW-0460">Magnesium</keyword>
<gene>
    <name evidence="19" type="ORF">A3B54_01170</name>
</gene>
<dbReference type="AlphaFoldDB" id="A0A1F5H444"/>
<dbReference type="FunFam" id="3.30.1490.20:FF:000010">
    <property type="entry name" value="Phosphoenolpyruvate synthase"/>
    <property type="match status" value="1"/>
</dbReference>
<comment type="similarity">
    <text evidence="4 15">Belongs to the PEP-utilizing enzyme family.</text>
</comment>
<evidence type="ECO:0000256" key="9">
    <source>
        <dbReference type="ARBA" id="ARBA00022741"/>
    </source>
</evidence>
<reference evidence="19 20" key="1">
    <citation type="journal article" date="2016" name="Nat. Commun.">
        <title>Thousands of microbial genomes shed light on interconnected biogeochemical processes in an aquifer system.</title>
        <authorList>
            <person name="Anantharaman K."/>
            <person name="Brown C.T."/>
            <person name="Hug L.A."/>
            <person name="Sharon I."/>
            <person name="Castelle C.J."/>
            <person name="Probst A.J."/>
            <person name="Thomas B.C."/>
            <person name="Singh A."/>
            <person name="Wilkins M.J."/>
            <person name="Karaoz U."/>
            <person name="Brodie E.L."/>
            <person name="Williams K.H."/>
            <person name="Hubbard S.S."/>
            <person name="Banfield J.F."/>
        </authorList>
    </citation>
    <scope>NUCLEOTIDE SEQUENCE [LARGE SCALE GENOMIC DNA]</scope>
</reference>
<dbReference type="InterPro" id="IPR006319">
    <property type="entry name" value="PEP_synth"/>
</dbReference>
<dbReference type="GO" id="GO:0006094">
    <property type="term" value="P:gluconeogenesis"/>
    <property type="evidence" value="ECO:0007669"/>
    <property type="project" value="UniProtKB-UniPathway"/>
</dbReference>
<dbReference type="InterPro" id="IPR008279">
    <property type="entry name" value="PEP-util_enz_mobile_dom"/>
</dbReference>
<dbReference type="Proteomes" id="UP000177039">
    <property type="component" value="Unassembled WGS sequence"/>
</dbReference>
<evidence type="ECO:0000259" key="17">
    <source>
        <dbReference type="Pfam" id="PF01326"/>
    </source>
</evidence>
<dbReference type="SUPFAM" id="SSF56059">
    <property type="entry name" value="Glutathione synthetase ATP-binding domain-like"/>
    <property type="match status" value="1"/>
</dbReference>
<dbReference type="EMBL" id="MFBT01000027">
    <property type="protein sequence ID" value="OGD98942.1"/>
    <property type="molecule type" value="Genomic_DNA"/>
</dbReference>
<dbReference type="InterPro" id="IPR015813">
    <property type="entry name" value="Pyrv/PenolPyrv_kinase-like_dom"/>
</dbReference>
<keyword evidence="9 15" id="KW-0547">Nucleotide-binding</keyword>
<dbReference type="InterPro" id="IPR002192">
    <property type="entry name" value="PPDK_AMP/ATP-bd"/>
</dbReference>
<evidence type="ECO:0000256" key="14">
    <source>
        <dbReference type="ARBA" id="ARBA00047700"/>
    </source>
</evidence>
<evidence type="ECO:0000259" key="16">
    <source>
        <dbReference type="Pfam" id="PF00391"/>
    </source>
</evidence>
<evidence type="ECO:0000259" key="18">
    <source>
        <dbReference type="Pfam" id="PF02896"/>
    </source>
</evidence>
<evidence type="ECO:0000256" key="12">
    <source>
        <dbReference type="ARBA" id="ARBA00022842"/>
    </source>
</evidence>
<dbReference type="GO" id="GO:0008986">
    <property type="term" value="F:pyruvate, water dikinase activity"/>
    <property type="evidence" value="ECO:0007669"/>
    <property type="project" value="UniProtKB-EC"/>
</dbReference>
<dbReference type="Gene3D" id="3.30.470.20">
    <property type="entry name" value="ATP-grasp fold, B domain"/>
    <property type="match status" value="1"/>
</dbReference>
<evidence type="ECO:0000256" key="8">
    <source>
        <dbReference type="ARBA" id="ARBA00022723"/>
    </source>
</evidence>
<organism evidence="19 20">
    <name type="scientific">Candidatus Curtissbacteria bacterium RIFCSPLOWO2_01_FULL_42_50</name>
    <dbReference type="NCBI Taxonomy" id="1797730"/>
    <lineage>
        <taxon>Bacteria</taxon>
        <taxon>Candidatus Curtissiibacteriota</taxon>
    </lineage>
</organism>
<evidence type="ECO:0000256" key="11">
    <source>
        <dbReference type="ARBA" id="ARBA00022840"/>
    </source>
</evidence>
<evidence type="ECO:0000313" key="20">
    <source>
        <dbReference type="Proteomes" id="UP000177039"/>
    </source>
</evidence>
<keyword evidence="8 15" id="KW-0479">Metal-binding</keyword>
<evidence type="ECO:0000256" key="3">
    <source>
        <dbReference type="ARBA" id="ARBA00004742"/>
    </source>
</evidence>
<dbReference type="InterPro" id="IPR013815">
    <property type="entry name" value="ATP_grasp_subdomain_1"/>
</dbReference>
<comment type="pathway">
    <text evidence="3 15">Carbohydrate biosynthesis; gluconeogenesis.</text>
</comment>
<keyword evidence="11 15" id="KW-0067">ATP-binding</keyword>
<dbReference type="InterPro" id="IPR000121">
    <property type="entry name" value="PEP_util_C"/>
</dbReference>
<evidence type="ECO:0000256" key="2">
    <source>
        <dbReference type="ARBA" id="ARBA00002988"/>
    </source>
</evidence>
<dbReference type="UniPathway" id="UPA00138"/>
<comment type="cofactor">
    <cofactor evidence="1 15">
        <name>Mg(2+)</name>
        <dbReference type="ChEBI" id="CHEBI:18420"/>
    </cofactor>
</comment>
<dbReference type="NCBIfam" id="TIGR01418">
    <property type="entry name" value="PEP_synth"/>
    <property type="match status" value="1"/>
</dbReference>
<evidence type="ECO:0000256" key="10">
    <source>
        <dbReference type="ARBA" id="ARBA00022777"/>
    </source>
</evidence>
<feature type="domain" description="Pyruvate phosphate dikinase AMP/ATP-binding" evidence="17">
    <location>
        <begin position="16"/>
        <end position="327"/>
    </location>
</feature>
<dbReference type="InterPro" id="IPR036637">
    <property type="entry name" value="Phosphohistidine_dom_sf"/>
</dbReference>
<dbReference type="SUPFAM" id="SSF51621">
    <property type="entry name" value="Phosphoenolpyruvate/pyruvate domain"/>
    <property type="match status" value="1"/>
</dbReference>
<comment type="catalytic activity">
    <reaction evidence="14 15">
        <text>pyruvate + ATP + H2O = phosphoenolpyruvate + AMP + phosphate + 2 H(+)</text>
        <dbReference type="Rhea" id="RHEA:11364"/>
        <dbReference type="ChEBI" id="CHEBI:15361"/>
        <dbReference type="ChEBI" id="CHEBI:15377"/>
        <dbReference type="ChEBI" id="CHEBI:15378"/>
        <dbReference type="ChEBI" id="CHEBI:30616"/>
        <dbReference type="ChEBI" id="CHEBI:43474"/>
        <dbReference type="ChEBI" id="CHEBI:58702"/>
        <dbReference type="ChEBI" id="CHEBI:456215"/>
        <dbReference type="EC" id="2.7.9.2"/>
    </reaction>
</comment>
<dbReference type="PANTHER" id="PTHR43030:SF1">
    <property type="entry name" value="PHOSPHOENOLPYRUVATE SYNTHASE"/>
    <property type="match status" value="1"/>
</dbReference>
<evidence type="ECO:0000256" key="7">
    <source>
        <dbReference type="ARBA" id="ARBA00022679"/>
    </source>
</evidence>
<name>A0A1F5H444_9BACT</name>
<dbReference type="InterPro" id="IPR040442">
    <property type="entry name" value="Pyrv_kinase-like_dom_sf"/>
</dbReference>
<dbReference type="Gene3D" id="3.30.1490.20">
    <property type="entry name" value="ATP-grasp fold, A domain"/>
    <property type="match status" value="1"/>
</dbReference>
<dbReference type="PROSITE" id="PS00370">
    <property type="entry name" value="PEP_ENZYMES_PHOS_SITE"/>
    <property type="match status" value="1"/>
</dbReference>
<dbReference type="PANTHER" id="PTHR43030">
    <property type="entry name" value="PHOSPHOENOLPYRUVATE SYNTHASE"/>
    <property type="match status" value="1"/>
</dbReference>
<evidence type="ECO:0000256" key="13">
    <source>
        <dbReference type="ARBA" id="ARBA00033470"/>
    </source>
</evidence>
<dbReference type="Gene3D" id="3.20.20.60">
    <property type="entry name" value="Phosphoenolpyruvate-binding domains"/>
    <property type="match status" value="1"/>
</dbReference>
<dbReference type="NCBIfam" id="NF005057">
    <property type="entry name" value="PRK06464.1"/>
    <property type="match status" value="1"/>
</dbReference>
<sequence>MEDVVWFSEVGKDDTKSVGGKGANLGELYNLKLPVPNGFIVTSQAYFSSVSSSGTLDRIRSILYGLDVENPLLLETKAKACQQEIKKIKLQTLLQKKIDKFYEKLSAPQRSVFVAVRSSATAEDLPQASFAGQQSTFLNVRGAREVKEAILASWASLFEARAIFYRVQENFDHFRVGIAVPVQKMVQPEVSGVMFTLDPVTNNKDKITIEAIFGLGELIVAGSVTPDHYEIDKRSFKITIKNIVSQEKQLVKTKGANKILAVSKPFQRVQKLSDDKLIELARIGQKIEKHYYFPQDIEWAYKGGKLYIVQTRPVTTLTQNSKLKTQNSRSQLPPTSNQLLLRGAPASPVIATGRVSLIKSKKELYKVQKGDVLVTEMTNPDFVPAMKKAVAIVTDRGGRTSHAAIVSRELGIACVVGTGEATKKLKDGMIITVDGAKGLVFKGKPAIDKKDLAFSKNKNLKPHKTATKLYVNLAEPYLAPQIAAKDVDGVGLLRAEFMLAQIGVHPKKFLEDGQKNKFIEKLSQGLSTIVHAFGRRPVIYRASDLKSNEYKGLKGGDKFEPKEANPMLGYRGAFRYIKDPDIFKMELEAIKSVREKHSNLHLMIPYVRNVSELAAVRKLVEEAGLFKDDYFKFWMMVEIPSNAILLNQFIKVGIDGISIGSNDLTMLILGTDRDNEEVASEFTELDEAVLWAFKKIVKTANAAGITCSICGQAPSIYPELTEKLVSWGITSISVNPDAIDSTREIIYQAEHELVTRNQNHGND</sequence>
<proteinExistence type="inferred from homology"/>
<evidence type="ECO:0000256" key="15">
    <source>
        <dbReference type="PIRNR" id="PIRNR000854"/>
    </source>
</evidence>
<dbReference type="PIRSF" id="PIRSF000854">
    <property type="entry name" value="PEP_synthase"/>
    <property type="match status" value="1"/>
</dbReference>
<dbReference type="Gene3D" id="3.50.30.10">
    <property type="entry name" value="Phosphohistidine domain"/>
    <property type="match status" value="1"/>
</dbReference>
<evidence type="ECO:0000256" key="1">
    <source>
        <dbReference type="ARBA" id="ARBA00001946"/>
    </source>
</evidence>
<feature type="domain" description="PEP-utilising enzyme C-terminal" evidence="18">
    <location>
        <begin position="463"/>
        <end position="750"/>
    </location>
</feature>
<evidence type="ECO:0000313" key="19">
    <source>
        <dbReference type="EMBL" id="OGD98942.1"/>
    </source>
</evidence>
<evidence type="ECO:0000256" key="5">
    <source>
        <dbReference type="ARBA" id="ARBA00011996"/>
    </source>
</evidence>
<feature type="domain" description="PEP-utilising enzyme mobile" evidence="16">
    <location>
        <begin position="368"/>
        <end position="438"/>
    </location>
</feature>